<gene>
    <name evidence="1" type="ORF">Vbra_20572</name>
</gene>
<evidence type="ECO:0000313" key="1">
    <source>
        <dbReference type="EMBL" id="CEL98597.1"/>
    </source>
</evidence>
<dbReference type="AlphaFoldDB" id="A0A0G4ENQ8"/>
<dbReference type="Proteomes" id="UP000041254">
    <property type="component" value="Unassembled WGS sequence"/>
</dbReference>
<keyword evidence="2" id="KW-1185">Reference proteome</keyword>
<proteinExistence type="predicted"/>
<dbReference type="VEuPathDB" id="CryptoDB:Vbra_20572"/>
<organism evidence="1 2">
    <name type="scientific">Vitrella brassicaformis (strain CCMP3155)</name>
    <dbReference type="NCBI Taxonomy" id="1169540"/>
    <lineage>
        <taxon>Eukaryota</taxon>
        <taxon>Sar</taxon>
        <taxon>Alveolata</taxon>
        <taxon>Colpodellida</taxon>
        <taxon>Vitrellaceae</taxon>
        <taxon>Vitrella</taxon>
    </lineage>
</organism>
<name>A0A0G4ENQ8_VITBC</name>
<dbReference type="InParanoid" id="A0A0G4ENQ8"/>
<dbReference type="PhylomeDB" id="A0A0G4ENQ8"/>
<accession>A0A0G4ENQ8</accession>
<evidence type="ECO:0000313" key="2">
    <source>
        <dbReference type="Proteomes" id="UP000041254"/>
    </source>
</evidence>
<dbReference type="EMBL" id="CDMY01000274">
    <property type="protein sequence ID" value="CEL98597.1"/>
    <property type="molecule type" value="Genomic_DNA"/>
</dbReference>
<reference evidence="1 2" key="1">
    <citation type="submission" date="2014-11" db="EMBL/GenBank/DDBJ databases">
        <authorList>
            <person name="Zhu J."/>
            <person name="Qi W."/>
            <person name="Song R."/>
        </authorList>
    </citation>
    <scope>NUCLEOTIDE SEQUENCE [LARGE SCALE GENOMIC DNA]</scope>
</reference>
<protein>
    <submittedName>
        <fullName evidence="1">Uncharacterized protein</fullName>
    </submittedName>
</protein>
<sequence>MAPAFDSLVRSCYVLEQGDREWRVIGIFIRLAAIYRLTPDGLPLVLSVAHLHSKSAFDSLPLAIAIYRLIGHQLTHRGQRLALQQAANGEYQIARVPGTFRVVSYAELPANHRYAEGYQRTDPVIRRPQMGGWLYSSFSAFLLNCLVTVWHRQNGVTERMVVSGFVGRQDSRYVSLLTGSVAEEEGIVVDSRVDGGNVNWDHVTDSRVIIIGGYRAGDAVAASVSVGHGDVGLYTTEMLAGASAPLDARFPVLMDRARRLLRRFNLENGVISRGTVMA</sequence>